<organism evidence="14 15">
    <name type="scientific">Glycomyces paridis</name>
    <dbReference type="NCBI Taxonomy" id="2126555"/>
    <lineage>
        <taxon>Bacteria</taxon>
        <taxon>Bacillati</taxon>
        <taxon>Actinomycetota</taxon>
        <taxon>Actinomycetes</taxon>
        <taxon>Glycomycetales</taxon>
        <taxon>Glycomycetaceae</taxon>
        <taxon>Glycomyces</taxon>
    </lineage>
</organism>
<comment type="caution">
    <text evidence="14">The sequence shown here is derived from an EMBL/GenBank/DDBJ whole genome shotgun (WGS) entry which is preliminary data.</text>
</comment>
<protein>
    <recommendedName>
        <fullName evidence="13">Peptidase M48 domain-containing protein</fullName>
    </recommendedName>
</protein>
<dbReference type="EMBL" id="STGX01000003">
    <property type="protein sequence ID" value="THV30623.1"/>
    <property type="molecule type" value="Genomic_DNA"/>
</dbReference>
<evidence type="ECO:0000259" key="13">
    <source>
        <dbReference type="Pfam" id="PF01435"/>
    </source>
</evidence>
<reference evidence="14 15" key="1">
    <citation type="journal article" date="2018" name="Int. J. Syst. Evol. Microbiol.">
        <title>Glycomyces paridis sp. nov., isolated from the medicinal plant Paris polyphylla.</title>
        <authorList>
            <person name="Fang X.M."/>
            <person name="Bai J.L."/>
            <person name="Su J."/>
            <person name="Zhao L.L."/>
            <person name="Liu H.Y."/>
            <person name="Ma B.P."/>
            <person name="Zhang Y.Q."/>
            <person name="Yu L.Y."/>
        </authorList>
    </citation>
    <scope>NUCLEOTIDE SEQUENCE [LARGE SCALE GENOMIC DNA]</scope>
    <source>
        <strain evidence="14 15">CPCC 204357</strain>
    </source>
</reference>
<name>A0A4S8PIW6_9ACTN</name>
<keyword evidence="9 12" id="KW-1133">Transmembrane helix</keyword>
<feature type="domain" description="Peptidase M48" evidence="13">
    <location>
        <begin position="138"/>
        <end position="324"/>
    </location>
</feature>
<evidence type="ECO:0000256" key="12">
    <source>
        <dbReference type="SAM" id="Phobius"/>
    </source>
</evidence>
<dbReference type="GO" id="GO:0004222">
    <property type="term" value="F:metalloendopeptidase activity"/>
    <property type="evidence" value="ECO:0007669"/>
    <property type="project" value="InterPro"/>
</dbReference>
<keyword evidence="15" id="KW-1185">Reference proteome</keyword>
<evidence type="ECO:0000256" key="4">
    <source>
        <dbReference type="ARBA" id="ARBA00022670"/>
    </source>
</evidence>
<keyword evidence="4" id="KW-0645">Protease</keyword>
<keyword evidence="5 12" id="KW-0812">Transmembrane</keyword>
<dbReference type="GO" id="GO:0006508">
    <property type="term" value="P:proteolysis"/>
    <property type="evidence" value="ECO:0007669"/>
    <property type="project" value="UniProtKB-KW"/>
</dbReference>
<evidence type="ECO:0000256" key="10">
    <source>
        <dbReference type="ARBA" id="ARBA00023049"/>
    </source>
</evidence>
<dbReference type="InterPro" id="IPR001915">
    <property type="entry name" value="Peptidase_M48"/>
</dbReference>
<evidence type="ECO:0000256" key="2">
    <source>
        <dbReference type="ARBA" id="ARBA00004651"/>
    </source>
</evidence>
<dbReference type="InterPro" id="IPR050083">
    <property type="entry name" value="HtpX_protease"/>
</dbReference>
<evidence type="ECO:0000256" key="5">
    <source>
        <dbReference type="ARBA" id="ARBA00022692"/>
    </source>
</evidence>
<proteinExistence type="predicted"/>
<keyword evidence="7" id="KW-0378">Hydrolase</keyword>
<dbReference type="PANTHER" id="PTHR43221">
    <property type="entry name" value="PROTEASE HTPX"/>
    <property type="match status" value="1"/>
</dbReference>
<gene>
    <name evidence="14" type="ORF">E9998_04340</name>
</gene>
<evidence type="ECO:0000256" key="8">
    <source>
        <dbReference type="ARBA" id="ARBA00022833"/>
    </source>
</evidence>
<evidence type="ECO:0000256" key="7">
    <source>
        <dbReference type="ARBA" id="ARBA00022801"/>
    </source>
</evidence>
<keyword evidence="11 12" id="KW-0472">Membrane</keyword>
<dbReference type="RefSeq" id="WP_136528487.1">
    <property type="nucleotide sequence ID" value="NZ_STGX01000003.1"/>
</dbReference>
<dbReference type="GO" id="GO:0046872">
    <property type="term" value="F:metal ion binding"/>
    <property type="evidence" value="ECO:0007669"/>
    <property type="project" value="UniProtKB-KW"/>
</dbReference>
<evidence type="ECO:0000256" key="9">
    <source>
        <dbReference type="ARBA" id="ARBA00022989"/>
    </source>
</evidence>
<dbReference type="Proteomes" id="UP000305792">
    <property type="component" value="Unassembled WGS sequence"/>
</dbReference>
<comment type="cofactor">
    <cofactor evidence="1">
        <name>Zn(2+)</name>
        <dbReference type="ChEBI" id="CHEBI:29105"/>
    </cofactor>
</comment>
<keyword evidence="10" id="KW-0482">Metalloprotease</keyword>
<dbReference type="Pfam" id="PF01435">
    <property type="entry name" value="Peptidase_M48"/>
    <property type="match status" value="1"/>
</dbReference>
<keyword evidence="3" id="KW-1003">Cell membrane</keyword>
<dbReference type="CDD" id="cd07328">
    <property type="entry name" value="M48_Ste24p_like"/>
    <property type="match status" value="1"/>
</dbReference>
<evidence type="ECO:0000313" key="14">
    <source>
        <dbReference type="EMBL" id="THV30623.1"/>
    </source>
</evidence>
<evidence type="ECO:0000256" key="1">
    <source>
        <dbReference type="ARBA" id="ARBA00001947"/>
    </source>
</evidence>
<comment type="subcellular location">
    <subcellularLocation>
        <location evidence="2">Cell membrane</location>
        <topology evidence="2">Multi-pass membrane protein</topology>
    </subcellularLocation>
</comment>
<dbReference type="AlphaFoldDB" id="A0A4S8PIW6"/>
<dbReference type="GO" id="GO:0005886">
    <property type="term" value="C:plasma membrane"/>
    <property type="evidence" value="ECO:0007669"/>
    <property type="project" value="UniProtKB-SubCell"/>
</dbReference>
<accession>A0A4S8PIW6</accession>
<evidence type="ECO:0000256" key="6">
    <source>
        <dbReference type="ARBA" id="ARBA00022723"/>
    </source>
</evidence>
<feature type="transmembrane region" description="Helical" evidence="12">
    <location>
        <begin position="62"/>
        <end position="81"/>
    </location>
</feature>
<keyword evidence="8" id="KW-0862">Zinc</keyword>
<sequence length="629" mass="66930">MSPSDMSNSAPSPRKSTALRAAISVVLLGGFYIYALVIAAAVAAGTVYAVSKFGSSRASVEVIVFGGGITLAVIVALYRALRHKSEAPQGVRLSREDAPGLWELAERSAEAAGTRGPDEIIVDPEFNAAVTEQTKALGLIGGRRYLIVGLPLLSSFSTGQFRSVIGHEFGHYSESHTRLGALAYRGHVSVQLMLNAFASRRFNPVNWLFRAYAELFFTVQASVSRTQEFEADQVAARMTGGENTRSAFRELPVMAAAWERFTEQYMLLGAGERLVPRDVFGGFKSFREGRAEEIAELRSAPLPSETHRRDTHPAIADRVAALEGVPGGPQAGDEAPATGLLADFNAVAERVDAEWISAEVERVPWSELCHRVVAVSQRKQADAAYRAIGRVLGAEKANLDAFIGEIEAGRGEAFLKSLAGANFPRSGVNAMVASAAEASGALRVELSWDGPMKVLGSDGEPFDLAGVAEALVGPGADAAKARALLAERGVDVALGAPSGSGDAASHAAEKARIIAATDVVELDGVKHHMFAATTGLAFVPIRPRSGEGEKRLRAVMEESGGMEGLVKASALWLPFEEVKHVERLKGLSFKATITTQAGATHMLVEKLSSDDVGKPFEVVEQLMKQLAER</sequence>
<dbReference type="PANTHER" id="PTHR43221:SF1">
    <property type="entry name" value="PROTEASE HTPX"/>
    <property type="match status" value="1"/>
</dbReference>
<dbReference type="Gene3D" id="3.30.2010.10">
    <property type="entry name" value="Metalloproteases ('zincins'), catalytic domain"/>
    <property type="match status" value="1"/>
</dbReference>
<keyword evidence="6" id="KW-0479">Metal-binding</keyword>
<evidence type="ECO:0000256" key="11">
    <source>
        <dbReference type="ARBA" id="ARBA00023136"/>
    </source>
</evidence>
<dbReference type="OrthoDB" id="155290at2"/>
<evidence type="ECO:0000256" key="3">
    <source>
        <dbReference type="ARBA" id="ARBA00022475"/>
    </source>
</evidence>
<evidence type="ECO:0000313" key="15">
    <source>
        <dbReference type="Proteomes" id="UP000305792"/>
    </source>
</evidence>
<feature type="transmembrane region" description="Helical" evidence="12">
    <location>
        <begin position="21"/>
        <end position="50"/>
    </location>
</feature>